<gene>
    <name evidence="2" type="ORF">L596_028300</name>
</gene>
<evidence type="ECO:0000256" key="1">
    <source>
        <dbReference type="SAM" id="Phobius"/>
    </source>
</evidence>
<proteinExistence type="predicted"/>
<dbReference type="Proteomes" id="UP000298663">
    <property type="component" value="Unassembled WGS sequence"/>
</dbReference>
<keyword evidence="1" id="KW-0812">Transmembrane</keyword>
<protein>
    <submittedName>
        <fullName evidence="2">Uncharacterized protein</fullName>
    </submittedName>
</protein>
<feature type="transmembrane region" description="Helical" evidence="1">
    <location>
        <begin position="78"/>
        <end position="98"/>
    </location>
</feature>
<feature type="transmembrane region" description="Helical" evidence="1">
    <location>
        <begin position="20"/>
        <end position="44"/>
    </location>
</feature>
<evidence type="ECO:0000313" key="2">
    <source>
        <dbReference type="EMBL" id="TKR61148.1"/>
    </source>
</evidence>
<dbReference type="EMBL" id="AZBU02000011">
    <property type="protein sequence ID" value="TKR61148.1"/>
    <property type="molecule type" value="Genomic_DNA"/>
</dbReference>
<reference evidence="2 3" key="2">
    <citation type="journal article" date="2019" name="G3 (Bethesda)">
        <title>Hybrid Assembly of the Genome of the Entomopathogenic Nematode Steinernema carpocapsae Identifies the X-Chromosome.</title>
        <authorList>
            <person name="Serra L."/>
            <person name="Macchietto M."/>
            <person name="Macias-Munoz A."/>
            <person name="McGill C.J."/>
            <person name="Rodriguez I.M."/>
            <person name="Rodriguez B."/>
            <person name="Murad R."/>
            <person name="Mortazavi A."/>
        </authorList>
    </citation>
    <scope>NUCLEOTIDE SEQUENCE [LARGE SCALE GENOMIC DNA]</scope>
    <source>
        <strain evidence="2 3">ALL</strain>
    </source>
</reference>
<dbReference type="AlphaFoldDB" id="A0A4U5LY05"/>
<sequence>MLIIYFTLDDFKIIDKYYRILYIVHVGLLTVLGNLDYTFGGGYYGRNWQAFGRFLLLAAGVVGGESETPIKFQIVFRAISDFCPYAVFFLLIMFGHVLS</sequence>
<organism evidence="2 3">
    <name type="scientific">Steinernema carpocapsae</name>
    <name type="common">Entomopathogenic nematode</name>
    <dbReference type="NCBI Taxonomy" id="34508"/>
    <lineage>
        <taxon>Eukaryota</taxon>
        <taxon>Metazoa</taxon>
        <taxon>Ecdysozoa</taxon>
        <taxon>Nematoda</taxon>
        <taxon>Chromadorea</taxon>
        <taxon>Rhabditida</taxon>
        <taxon>Tylenchina</taxon>
        <taxon>Panagrolaimomorpha</taxon>
        <taxon>Strongyloidoidea</taxon>
        <taxon>Steinernematidae</taxon>
        <taxon>Steinernema</taxon>
    </lineage>
</organism>
<keyword evidence="1" id="KW-0472">Membrane</keyword>
<comment type="caution">
    <text evidence="2">The sequence shown here is derived from an EMBL/GenBank/DDBJ whole genome shotgun (WGS) entry which is preliminary data.</text>
</comment>
<keyword evidence="3" id="KW-1185">Reference proteome</keyword>
<name>A0A4U5LY05_STECR</name>
<accession>A0A4U5LY05</accession>
<keyword evidence="1" id="KW-1133">Transmembrane helix</keyword>
<evidence type="ECO:0000313" key="3">
    <source>
        <dbReference type="Proteomes" id="UP000298663"/>
    </source>
</evidence>
<reference evidence="2 3" key="1">
    <citation type="journal article" date="2015" name="Genome Biol.">
        <title>Comparative genomics of Steinernema reveals deeply conserved gene regulatory networks.</title>
        <authorList>
            <person name="Dillman A.R."/>
            <person name="Macchietto M."/>
            <person name="Porter C.F."/>
            <person name="Rogers A."/>
            <person name="Williams B."/>
            <person name="Antoshechkin I."/>
            <person name="Lee M.M."/>
            <person name="Goodwin Z."/>
            <person name="Lu X."/>
            <person name="Lewis E.E."/>
            <person name="Goodrich-Blair H."/>
            <person name="Stock S.P."/>
            <person name="Adams B.J."/>
            <person name="Sternberg P.W."/>
            <person name="Mortazavi A."/>
        </authorList>
    </citation>
    <scope>NUCLEOTIDE SEQUENCE [LARGE SCALE GENOMIC DNA]</scope>
    <source>
        <strain evidence="2 3">ALL</strain>
    </source>
</reference>